<evidence type="ECO:0000313" key="1">
    <source>
        <dbReference type="EMBL" id="KAA8562921.1"/>
    </source>
</evidence>
<proteinExistence type="predicted"/>
<comment type="caution">
    <text evidence="1">The sequence shown here is derived from an EMBL/GenBank/DDBJ whole genome shotgun (WGS) entry which is preliminary data.</text>
</comment>
<dbReference type="Proteomes" id="UP000323425">
    <property type="component" value="Unassembled WGS sequence"/>
</dbReference>
<evidence type="ECO:0000313" key="2">
    <source>
        <dbReference type="Proteomes" id="UP000323425"/>
    </source>
</evidence>
<dbReference type="EMBL" id="VTFH01000001">
    <property type="protein sequence ID" value="KAA8562921.1"/>
    <property type="molecule type" value="Genomic_DNA"/>
</dbReference>
<gene>
    <name evidence="1" type="ORF">FX985_02988</name>
</gene>
<dbReference type="AlphaFoldDB" id="A0A5M9J268"/>
<sequence>MRANRPSCECCDNFRAKKSLPMKDVFTLEPTTRIDPNNSYIRAYPHILSSLADRATFTERDFICAAHMVYGWMPTILEIHADKAVTVAMGADILNEAKTQGGLSHNQLGRLAQLVNHSVVGASKLLHFVNPAAFPIWDSRIYAFVHGAKAHQYRVNNVAAYENYMELLGDLQKDKRLVTLRESVDRKMGYPVTALRALEVVMFLG</sequence>
<name>A0A5M9J268_9PSED</name>
<protein>
    <submittedName>
        <fullName evidence="1">Uncharacterized protein</fullName>
    </submittedName>
</protein>
<organism evidence="1 2">
    <name type="scientific">Pseudomonas extremaustralis</name>
    <dbReference type="NCBI Taxonomy" id="359110"/>
    <lineage>
        <taxon>Bacteria</taxon>
        <taxon>Pseudomonadati</taxon>
        <taxon>Pseudomonadota</taxon>
        <taxon>Gammaproteobacteria</taxon>
        <taxon>Pseudomonadales</taxon>
        <taxon>Pseudomonadaceae</taxon>
        <taxon>Pseudomonas</taxon>
    </lineage>
</organism>
<reference evidence="1 2" key="1">
    <citation type="journal article" date="2018" name="Plant Biotechnol. Rep.">
        <title>Diversity and antifungal activity of endophytic bacteria associated with Panax ginseng seedlings.</title>
        <authorList>
            <person name="Park J.M."/>
            <person name="Hong C.E."/>
            <person name="Jo S.H."/>
        </authorList>
    </citation>
    <scope>NUCLEOTIDE SEQUENCE [LARGE SCALE GENOMIC DNA]</scope>
    <source>
        <strain evidence="1 2">PgKB38</strain>
    </source>
</reference>
<accession>A0A5M9J268</accession>